<keyword evidence="3" id="KW-1185">Reference proteome</keyword>
<dbReference type="GeneID" id="35382261"/>
<dbReference type="Proteomes" id="UP000236316">
    <property type="component" value="Segment"/>
</dbReference>
<dbReference type="EMBL" id="LT906555">
    <property type="protein sequence ID" value="SNW62374.1"/>
    <property type="molecule type" value="Genomic_DNA"/>
</dbReference>
<evidence type="ECO:0000313" key="2">
    <source>
        <dbReference type="EMBL" id="SNW62374.1"/>
    </source>
</evidence>
<feature type="transmembrane region" description="Helical" evidence="1">
    <location>
        <begin position="114"/>
        <end position="131"/>
    </location>
</feature>
<feature type="transmembrane region" description="Helical" evidence="1">
    <location>
        <begin position="168"/>
        <end position="190"/>
    </location>
</feature>
<sequence>MKNIESKNNKLNKLSYYLVHSFIIFNIYNYIRFGMADVYPQLQTSIIYGVNSDFTERITNGQYCDTPSSCITEMCQIYNSDFRVGHIVIDFLSPEINIDSCYPSYLETIINSEIILQCVIVFIIYLTLILSRSLLYKFCSCESLVFIIFFLEKIILFSILFLLPYIDILSYGLFIVMSIGFSIIELFLLFEETGNTL</sequence>
<feature type="transmembrane region" description="Helical" evidence="1">
    <location>
        <begin position="14"/>
        <end position="31"/>
    </location>
</feature>
<dbReference type="RefSeq" id="YP_009448676.1">
    <property type="nucleotide sequence ID" value="NC_036594.1"/>
</dbReference>
<evidence type="ECO:0000256" key="1">
    <source>
        <dbReference type="SAM" id="Phobius"/>
    </source>
</evidence>
<reference evidence="2" key="1">
    <citation type="submission" date="2017-08" db="EMBL/GenBank/DDBJ databases">
        <authorList>
            <consortium name="Urmite Genomes"/>
        </authorList>
    </citation>
    <scope>NUCLEOTIDE SEQUENCE [LARGE SCALE GENOMIC DNA]</scope>
    <source>
        <strain evidence="2">IHUMI-LCC2</strain>
    </source>
</reference>
<accession>A0A2I2L4C2</accession>
<keyword evidence="1" id="KW-0472">Membrane</keyword>
<gene>
    <name evidence="2" type="ORF">ORPV_470</name>
</gene>
<evidence type="ECO:0000313" key="3">
    <source>
        <dbReference type="Proteomes" id="UP000236316"/>
    </source>
</evidence>
<keyword evidence="1 2" id="KW-0812">Transmembrane</keyword>
<dbReference type="KEGG" id="vg:35382261"/>
<organism evidence="2">
    <name type="scientific">Orpheovirus IHUMI-LCC2</name>
    <dbReference type="NCBI Taxonomy" id="2023057"/>
    <lineage>
        <taxon>Viruses</taxon>
        <taxon>Varidnaviria</taxon>
        <taxon>Bamfordvirae</taxon>
        <taxon>Nucleocytoviricota</taxon>
        <taxon>Megaviricetes</taxon>
        <taxon>Pimascovirales</taxon>
        <taxon>Ocovirineae</taxon>
        <taxon>Orpheoviridae</taxon>
        <taxon>Alphaorpheovirus</taxon>
        <taxon>Alphaorpheovirus massiliense</taxon>
    </lineage>
</organism>
<feature type="transmembrane region" description="Helical" evidence="1">
    <location>
        <begin position="143"/>
        <end position="162"/>
    </location>
</feature>
<proteinExistence type="predicted"/>
<keyword evidence="1" id="KW-1133">Transmembrane helix</keyword>
<name>A0A2I2L4C2_9VIRU</name>
<protein>
    <submittedName>
        <fullName evidence="2">Transmembrane domain-containing protein</fullName>
    </submittedName>
</protein>